<dbReference type="InterPro" id="IPR027417">
    <property type="entry name" value="P-loop_NTPase"/>
</dbReference>
<comment type="caution">
    <text evidence="2">The sequence shown here is derived from an EMBL/GenBank/DDBJ whole genome shotgun (WGS) entry which is preliminary data.</text>
</comment>
<organism evidence="2 3">
    <name type="scientific">Novosphingobium rhizovicinum</name>
    <dbReference type="NCBI Taxonomy" id="3228928"/>
    <lineage>
        <taxon>Bacteria</taxon>
        <taxon>Pseudomonadati</taxon>
        <taxon>Pseudomonadota</taxon>
        <taxon>Alphaproteobacteria</taxon>
        <taxon>Sphingomonadales</taxon>
        <taxon>Sphingomonadaceae</taxon>
        <taxon>Novosphingobium</taxon>
    </lineage>
</organism>
<dbReference type="RefSeq" id="WP_367774865.1">
    <property type="nucleotide sequence ID" value="NZ_JBFNXR010000052.1"/>
</dbReference>
<dbReference type="PANTHER" id="PTHR36451">
    <property type="entry name" value="PAPS-DEPENDENT SULFOTRANSFERASE STF3"/>
    <property type="match status" value="1"/>
</dbReference>
<dbReference type="EMBL" id="JBFNXR010000052">
    <property type="protein sequence ID" value="MEW9856418.1"/>
    <property type="molecule type" value="Genomic_DNA"/>
</dbReference>
<protein>
    <submittedName>
        <fullName evidence="2">Sulfotransferase</fullName>
    </submittedName>
</protein>
<keyword evidence="3" id="KW-1185">Reference proteome</keyword>
<dbReference type="Proteomes" id="UP001556118">
    <property type="component" value="Unassembled WGS sequence"/>
</dbReference>
<name>A0ABV3RE90_9SPHN</name>
<dbReference type="Pfam" id="PF13469">
    <property type="entry name" value="Sulfotransfer_3"/>
    <property type="match status" value="1"/>
</dbReference>
<feature type="region of interest" description="Disordered" evidence="1">
    <location>
        <begin position="1"/>
        <end position="27"/>
    </location>
</feature>
<proteinExistence type="predicted"/>
<dbReference type="Gene3D" id="3.40.50.300">
    <property type="entry name" value="P-loop containing nucleotide triphosphate hydrolases"/>
    <property type="match status" value="1"/>
</dbReference>
<dbReference type="InterPro" id="IPR052736">
    <property type="entry name" value="Stf3_sulfotransferase"/>
</dbReference>
<dbReference type="SUPFAM" id="SSF52540">
    <property type="entry name" value="P-loop containing nucleoside triphosphate hydrolases"/>
    <property type="match status" value="1"/>
</dbReference>
<gene>
    <name evidence="2" type="ORF">ABUH87_14865</name>
</gene>
<sequence>MPPTVQPAVPVPGGLSPPRHHASSDDRRLGRISTALERAWQRGWLSRPVLEPDAMISVARKRTGLNVFGDEAGWRERLDCLVHALHGEARLSPLGTVIAYGQLVSALADRARMHALWERHPEILSQPFAAPIIVLGQMRSGSTRMQRLLACDPRLTHMRFFESWNPLPLKPRMRRVDDRLLRAWVGLRMARWLNPQFDTLHPTGTTQADEEIGLHNISIFGSAFEAQWRIPSFAAACEAMDTRPIYAEFRRLLQTVAWLRRERTHRPWVLKLPQLTQDLDAVLATFPDARLVCLDRPASALVASSSSLVRNQMQLQSNSVDPGWIGREWLRKVALRQRRTAQARARSEVPQVDIAFDEIGADWRAAMTRVYRALDMPLLPDVERRMARYLADTDQRKLAQHRYTLEEFGLSHRDVELVDRPRVAPHGATVLP</sequence>
<accession>A0ABV3RE90</accession>
<evidence type="ECO:0000256" key="1">
    <source>
        <dbReference type="SAM" id="MobiDB-lite"/>
    </source>
</evidence>
<evidence type="ECO:0000313" key="3">
    <source>
        <dbReference type="Proteomes" id="UP001556118"/>
    </source>
</evidence>
<evidence type="ECO:0000313" key="2">
    <source>
        <dbReference type="EMBL" id="MEW9856418.1"/>
    </source>
</evidence>
<dbReference type="PANTHER" id="PTHR36451:SF1">
    <property type="entry name" value="OMEGA-HYDROXY-BETA-DIHYDROMENAQUINONE-9 SULFOTRANSFERASE STF3"/>
    <property type="match status" value="1"/>
</dbReference>
<reference evidence="2 3" key="1">
    <citation type="submission" date="2024-06" db="EMBL/GenBank/DDBJ databases">
        <title>Novosphingobium rhizovicinus M1R2S20.</title>
        <authorList>
            <person name="Sun J.-Q."/>
        </authorList>
    </citation>
    <scope>NUCLEOTIDE SEQUENCE [LARGE SCALE GENOMIC DNA]</scope>
    <source>
        <strain evidence="2 3">M1R2S20</strain>
    </source>
</reference>